<proteinExistence type="predicted"/>
<reference evidence="3" key="1">
    <citation type="journal article" date="2013" name="Nature">
        <title>Pan genome of the phytoplankton Emiliania underpins its global distribution.</title>
        <authorList>
            <person name="Read B.A."/>
            <person name="Kegel J."/>
            <person name="Klute M.J."/>
            <person name="Kuo A."/>
            <person name="Lefebvre S.C."/>
            <person name="Maumus F."/>
            <person name="Mayer C."/>
            <person name="Miller J."/>
            <person name="Monier A."/>
            <person name="Salamov A."/>
            <person name="Young J."/>
            <person name="Aguilar M."/>
            <person name="Claverie J.M."/>
            <person name="Frickenhaus S."/>
            <person name="Gonzalez K."/>
            <person name="Herman E.K."/>
            <person name="Lin Y.C."/>
            <person name="Napier J."/>
            <person name="Ogata H."/>
            <person name="Sarno A.F."/>
            <person name="Shmutz J."/>
            <person name="Schroeder D."/>
            <person name="de Vargas C."/>
            <person name="Verret F."/>
            <person name="von Dassow P."/>
            <person name="Valentin K."/>
            <person name="Van de Peer Y."/>
            <person name="Wheeler G."/>
            <person name="Dacks J.B."/>
            <person name="Delwiche C.F."/>
            <person name="Dyhrman S.T."/>
            <person name="Glockner G."/>
            <person name="John U."/>
            <person name="Richards T."/>
            <person name="Worden A.Z."/>
            <person name="Zhang X."/>
            <person name="Grigoriev I.V."/>
            <person name="Allen A.E."/>
            <person name="Bidle K."/>
            <person name="Borodovsky M."/>
            <person name="Bowler C."/>
            <person name="Brownlee C."/>
            <person name="Cock J.M."/>
            <person name="Elias M."/>
            <person name="Gladyshev V.N."/>
            <person name="Groth M."/>
            <person name="Guda C."/>
            <person name="Hadaegh A."/>
            <person name="Iglesias-Rodriguez M.D."/>
            <person name="Jenkins J."/>
            <person name="Jones B.M."/>
            <person name="Lawson T."/>
            <person name="Leese F."/>
            <person name="Lindquist E."/>
            <person name="Lobanov A."/>
            <person name="Lomsadze A."/>
            <person name="Malik S.B."/>
            <person name="Marsh M.E."/>
            <person name="Mackinder L."/>
            <person name="Mock T."/>
            <person name="Mueller-Roeber B."/>
            <person name="Pagarete A."/>
            <person name="Parker M."/>
            <person name="Probert I."/>
            <person name="Quesneville H."/>
            <person name="Raines C."/>
            <person name="Rensing S.A."/>
            <person name="Riano-Pachon D.M."/>
            <person name="Richier S."/>
            <person name="Rokitta S."/>
            <person name="Shiraiwa Y."/>
            <person name="Soanes D.M."/>
            <person name="van der Giezen M."/>
            <person name="Wahlund T.M."/>
            <person name="Williams B."/>
            <person name="Wilson W."/>
            <person name="Wolfe G."/>
            <person name="Wurch L.L."/>
        </authorList>
    </citation>
    <scope>NUCLEOTIDE SEQUENCE</scope>
</reference>
<dbReference type="HOGENOM" id="CLU_995487_0_0_1"/>
<keyword evidence="3" id="KW-1185">Reference proteome</keyword>
<dbReference type="RefSeq" id="XP_005790992.1">
    <property type="nucleotide sequence ID" value="XM_005790935.1"/>
</dbReference>
<feature type="transmembrane region" description="Helical" evidence="1">
    <location>
        <begin position="54"/>
        <end position="73"/>
    </location>
</feature>
<keyword evidence="1" id="KW-0472">Membrane</keyword>
<dbReference type="KEGG" id="ehx:EMIHUDRAFT_224318"/>
<evidence type="ECO:0000313" key="3">
    <source>
        <dbReference type="Proteomes" id="UP000013827"/>
    </source>
</evidence>
<evidence type="ECO:0000256" key="1">
    <source>
        <dbReference type="SAM" id="Phobius"/>
    </source>
</evidence>
<dbReference type="GeneID" id="17283833"/>
<keyword evidence="1" id="KW-1133">Transmembrane helix</keyword>
<dbReference type="PaxDb" id="2903-EOD38563"/>
<organism evidence="2 3">
    <name type="scientific">Emiliania huxleyi (strain CCMP1516)</name>
    <dbReference type="NCBI Taxonomy" id="280463"/>
    <lineage>
        <taxon>Eukaryota</taxon>
        <taxon>Haptista</taxon>
        <taxon>Haptophyta</taxon>
        <taxon>Prymnesiophyceae</taxon>
        <taxon>Isochrysidales</taxon>
        <taxon>Noelaerhabdaceae</taxon>
        <taxon>Emiliania</taxon>
    </lineage>
</organism>
<dbReference type="Proteomes" id="UP000013827">
    <property type="component" value="Unassembled WGS sequence"/>
</dbReference>
<name>A0A0D3KS28_EMIH1</name>
<sequence>MSSSSALAAEAAPPSALRWAVLPWSFFIGENVLLSHNRASIIALCGGDEQSYHALYNALSTAACASLGFGYFFRVAGAPPLRHVSVAAVGGSFVLQAVGLAGLFQALPRVQLPLASEPAHGERAEPAAASKAGAAARQWVIRCPMDFKGESASPAVTSPDGLHGLHRVSRHPMLWSLAAVGLGGALAVPSAPQAVWLLGPAAMALLGGAHIDYRHRRGEGGTLSAETERVTSLLPFAAMAAGAQAEGALGSLQALARELKVENAVLGVLLAARRGGWPAWDGLASKTPIECSFYKSQRPLLVFKNILKRKKNALFLNMKHCTPSPPPDGFPAVLR</sequence>
<dbReference type="AlphaFoldDB" id="A0A0D3KS28"/>
<feature type="transmembrane region" description="Helical" evidence="1">
    <location>
        <begin position="16"/>
        <end position="34"/>
    </location>
</feature>
<dbReference type="EnsemblProtists" id="EOD38563">
    <property type="protein sequence ID" value="EOD38563"/>
    <property type="gene ID" value="EMIHUDRAFT_224318"/>
</dbReference>
<keyword evidence="1" id="KW-0812">Transmembrane</keyword>
<evidence type="ECO:0000313" key="2">
    <source>
        <dbReference type="EnsemblProtists" id="EOD38563"/>
    </source>
</evidence>
<dbReference type="eggNOG" id="ENOG502S4VU">
    <property type="taxonomic scope" value="Eukaryota"/>
</dbReference>
<reference evidence="2" key="2">
    <citation type="submission" date="2024-10" db="UniProtKB">
        <authorList>
            <consortium name="EnsemblProtists"/>
        </authorList>
    </citation>
    <scope>IDENTIFICATION</scope>
</reference>
<protein>
    <recommendedName>
        <fullName evidence="4">NnrU domain-containing protein</fullName>
    </recommendedName>
</protein>
<evidence type="ECO:0008006" key="4">
    <source>
        <dbReference type="Google" id="ProtNLM"/>
    </source>
</evidence>
<feature type="transmembrane region" description="Helical" evidence="1">
    <location>
        <begin position="172"/>
        <end position="188"/>
    </location>
</feature>
<feature type="transmembrane region" description="Helical" evidence="1">
    <location>
        <begin position="85"/>
        <end position="104"/>
    </location>
</feature>
<accession>A0A0D3KS28</accession>